<proteinExistence type="predicted"/>
<accession>A0A147JCI7</accession>
<dbReference type="PATRIC" id="fig|33051.5.peg.425"/>
<dbReference type="AlphaFoldDB" id="A0A147JCI7"/>
<sequence length="90" mass="9888">MRIFGQSMPDWVSTGEVAIGLVALAEIVHVVGQFLFDPIAVIRAIFVTPNLRRSFMFGGRVLQLAAAQAGRSLAVLKYDGILKNMRLFPI</sequence>
<evidence type="ECO:0000313" key="1">
    <source>
        <dbReference type="EMBL" id="KTW17276.1"/>
    </source>
</evidence>
<name>A0A147JCI7_9SPHN</name>
<dbReference type="EMBL" id="LDTC01000012">
    <property type="protein sequence ID" value="KTW17276.1"/>
    <property type="molecule type" value="Genomic_DNA"/>
</dbReference>
<gene>
    <name evidence="1" type="ORF">NS258_02415</name>
</gene>
<reference evidence="1 2" key="1">
    <citation type="journal article" date="2016" name="Front. Microbiol.">
        <title>Genomic Resource of Rice Seed Associated Bacteria.</title>
        <authorList>
            <person name="Midha S."/>
            <person name="Bansal K."/>
            <person name="Sharma S."/>
            <person name="Kumar N."/>
            <person name="Patil P.P."/>
            <person name="Chaudhry V."/>
            <person name="Patil P.B."/>
        </authorList>
    </citation>
    <scope>NUCLEOTIDE SEQUENCE [LARGE SCALE GENOMIC DNA]</scope>
    <source>
        <strain evidence="1 2">NS258</strain>
    </source>
</reference>
<comment type="caution">
    <text evidence="1">The sequence shown here is derived from an EMBL/GenBank/DDBJ whole genome shotgun (WGS) entry which is preliminary data.</text>
</comment>
<evidence type="ECO:0000313" key="2">
    <source>
        <dbReference type="Proteomes" id="UP000074410"/>
    </source>
</evidence>
<organism evidence="1 2">
    <name type="scientific">Sphingomonas sanguinis</name>
    <dbReference type="NCBI Taxonomy" id="33051"/>
    <lineage>
        <taxon>Bacteria</taxon>
        <taxon>Pseudomonadati</taxon>
        <taxon>Pseudomonadota</taxon>
        <taxon>Alphaproteobacteria</taxon>
        <taxon>Sphingomonadales</taxon>
        <taxon>Sphingomonadaceae</taxon>
        <taxon>Sphingomonas</taxon>
    </lineage>
</organism>
<protein>
    <submittedName>
        <fullName evidence="1">Uncharacterized protein</fullName>
    </submittedName>
</protein>
<dbReference type="RefSeq" id="WP_058715552.1">
    <property type="nucleotide sequence ID" value="NZ_LDTC01000012.1"/>
</dbReference>
<dbReference type="Proteomes" id="UP000074410">
    <property type="component" value="Unassembled WGS sequence"/>
</dbReference>